<keyword evidence="3" id="KW-0560">Oxidoreductase</keyword>
<keyword evidence="3" id="KW-0503">Monooxygenase</keyword>
<protein>
    <submittedName>
        <fullName evidence="3">Lytic polysaccharide monooxygenase</fullName>
    </submittedName>
</protein>
<accession>A0A6A5VYU4</accession>
<keyword evidence="2" id="KW-0732">Signal</keyword>
<organism evidence="3 4">
    <name type="scientific">Amniculicola lignicola CBS 123094</name>
    <dbReference type="NCBI Taxonomy" id="1392246"/>
    <lineage>
        <taxon>Eukaryota</taxon>
        <taxon>Fungi</taxon>
        <taxon>Dikarya</taxon>
        <taxon>Ascomycota</taxon>
        <taxon>Pezizomycotina</taxon>
        <taxon>Dothideomycetes</taxon>
        <taxon>Pleosporomycetidae</taxon>
        <taxon>Pleosporales</taxon>
        <taxon>Amniculicolaceae</taxon>
        <taxon>Amniculicola</taxon>
    </lineage>
</organism>
<feature type="compositionally biased region" description="Pro residues" evidence="1">
    <location>
        <begin position="262"/>
        <end position="276"/>
    </location>
</feature>
<feature type="region of interest" description="Disordered" evidence="1">
    <location>
        <begin position="261"/>
        <end position="282"/>
    </location>
</feature>
<feature type="compositionally biased region" description="Pro residues" evidence="1">
    <location>
        <begin position="220"/>
        <end position="245"/>
    </location>
</feature>
<dbReference type="OrthoDB" id="2342176at2759"/>
<dbReference type="AlphaFoldDB" id="A0A6A5VYU4"/>
<gene>
    <name evidence="3" type="ORF">P154DRAFT_624960</name>
</gene>
<keyword evidence="4" id="KW-1185">Reference proteome</keyword>
<name>A0A6A5VYU4_9PLEO</name>
<evidence type="ECO:0000256" key="2">
    <source>
        <dbReference type="SAM" id="SignalP"/>
    </source>
</evidence>
<dbReference type="Gene3D" id="2.70.50.70">
    <property type="match status" value="1"/>
</dbReference>
<sequence length="336" mass="34436">MFFNTKTLALLSVLSALISTVSGHMIMASPVPYGSPNNSPLSPDGSDYPCKGPDATVKTMNNWQAGSQQTLSFTGTAVHGGGSCQISVTLDKAPTKASKFKVIHSIEGGCPGVNSPATFPFTVPKDLPNGEYTMAWTWFNKVGNREMYMNCAPITVTGGSSDNGAIEKLPDMAKANIGADSQCKTSESFDYTFENPGEFVTRGPGPFIPLCGNGGNGGGPPAPAPTAPAPPAPAPTQAPAPPAPGPITSTVSTLVTVTALPAPKPSAAPQPPPQAPAAPGGGTCSTPGELLCNGETQFGLCNNGNVVWQPVAPGTKCQGGKIARRDYSHRNQRTAI</sequence>
<evidence type="ECO:0000256" key="1">
    <source>
        <dbReference type="SAM" id="MobiDB-lite"/>
    </source>
</evidence>
<feature type="region of interest" description="Disordered" evidence="1">
    <location>
        <begin position="210"/>
        <end position="249"/>
    </location>
</feature>
<dbReference type="EMBL" id="ML977673">
    <property type="protein sequence ID" value="KAF1994067.1"/>
    <property type="molecule type" value="Genomic_DNA"/>
</dbReference>
<dbReference type="GO" id="GO:0004497">
    <property type="term" value="F:monooxygenase activity"/>
    <property type="evidence" value="ECO:0007669"/>
    <property type="project" value="UniProtKB-KW"/>
</dbReference>
<reference evidence="3" key="1">
    <citation type="journal article" date="2020" name="Stud. Mycol.">
        <title>101 Dothideomycetes genomes: a test case for predicting lifestyles and emergence of pathogens.</title>
        <authorList>
            <person name="Haridas S."/>
            <person name="Albert R."/>
            <person name="Binder M."/>
            <person name="Bloem J."/>
            <person name="Labutti K."/>
            <person name="Salamov A."/>
            <person name="Andreopoulos B."/>
            <person name="Baker S."/>
            <person name="Barry K."/>
            <person name="Bills G."/>
            <person name="Bluhm B."/>
            <person name="Cannon C."/>
            <person name="Castanera R."/>
            <person name="Culley D."/>
            <person name="Daum C."/>
            <person name="Ezra D."/>
            <person name="Gonzalez J."/>
            <person name="Henrissat B."/>
            <person name="Kuo A."/>
            <person name="Liang C."/>
            <person name="Lipzen A."/>
            <person name="Lutzoni F."/>
            <person name="Magnuson J."/>
            <person name="Mondo S."/>
            <person name="Nolan M."/>
            <person name="Ohm R."/>
            <person name="Pangilinan J."/>
            <person name="Park H.-J."/>
            <person name="Ramirez L."/>
            <person name="Alfaro M."/>
            <person name="Sun H."/>
            <person name="Tritt A."/>
            <person name="Yoshinaga Y."/>
            <person name="Zwiers L.-H."/>
            <person name="Turgeon B."/>
            <person name="Goodwin S."/>
            <person name="Spatafora J."/>
            <person name="Crous P."/>
            <person name="Grigoriev I."/>
        </authorList>
    </citation>
    <scope>NUCLEOTIDE SEQUENCE</scope>
    <source>
        <strain evidence="3">CBS 123094</strain>
    </source>
</reference>
<feature type="signal peptide" evidence="2">
    <location>
        <begin position="1"/>
        <end position="23"/>
    </location>
</feature>
<proteinExistence type="predicted"/>
<evidence type="ECO:0000313" key="4">
    <source>
        <dbReference type="Proteomes" id="UP000799779"/>
    </source>
</evidence>
<dbReference type="PANTHER" id="PTHR36182">
    <property type="entry name" value="PROTEIN, PUTATIVE (AFU_ORTHOLOGUE AFUA_6G10930)-RELATED"/>
    <property type="match status" value="1"/>
</dbReference>
<dbReference type="Proteomes" id="UP000799779">
    <property type="component" value="Unassembled WGS sequence"/>
</dbReference>
<dbReference type="PANTHER" id="PTHR36182:SF2">
    <property type="entry name" value="LYTIC POLYSACCHARIDE MONOOXYGENASE"/>
    <property type="match status" value="1"/>
</dbReference>
<feature type="chain" id="PRO_5025529429" evidence="2">
    <location>
        <begin position="24"/>
        <end position="336"/>
    </location>
</feature>
<evidence type="ECO:0000313" key="3">
    <source>
        <dbReference type="EMBL" id="KAF1994067.1"/>
    </source>
</evidence>